<proteinExistence type="predicted"/>
<dbReference type="AlphaFoldDB" id="A0A919IJ54"/>
<protein>
    <recommendedName>
        <fullName evidence="3">DUF4328 domain-containing protein</fullName>
    </recommendedName>
</protein>
<feature type="region of interest" description="Disordered" evidence="1">
    <location>
        <begin position="1"/>
        <end position="39"/>
    </location>
</feature>
<keyword evidence="2" id="KW-0472">Membrane</keyword>
<evidence type="ECO:0000256" key="1">
    <source>
        <dbReference type="SAM" id="MobiDB-lite"/>
    </source>
</evidence>
<dbReference type="InterPro" id="IPR025565">
    <property type="entry name" value="DUF4328"/>
</dbReference>
<feature type="domain" description="DUF4328" evidence="3">
    <location>
        <begin position="110"/>
        <end position="239"/>
    </location>
</feature>
<dbReference type="EMBL" id="BOMH01000031">
    <property type="protein sequence ID" value="GID66267.1"/>
    <property type="molecule type" value="Genomic_DNA"/>
</dbReference>
<feature type="transmembrane region" description="Helical" evidence="2">
    <location>
        <begin position="156"/>
        <end position="175"/>
    </location>
</feature>
<dbReference type="Proteomes" id="UP000619479">
    <property type="component" value="Unassembled WGS sequence"/>
</dbReference>
<comment type="caution">
    <text evidence="4">The sequence shown here is derived from an EMBL/GenBank/DDBJ whole genome shotgun (WGS) entry which is preliminary data.</text>
</comment>
<evidence type="ECO:0000256" key="2">
    <source>
        <dbReference type="SAM" id="Phobius"/>
    </source>
</evidence>
<keyword evidence="2" id="KW-0812">Transmembrane</keyword>
<reference evidence="4" key="1">
    <citation type="submission" date="2021-01" db="EMBL/GenBank/DDBJ databases">
        <title>Whole genome shotgun sequence of Actinoplanes cyaneus NBRC 14990.</title>
        <authorList>
            <person name="Komaki H."/>
            <person name="Tamura T."/>
        </authorList>
    </citation>
    <scope>NUCLEOTIDE SEQUENCE</scope>
    <source>
        <strain evidence="4">NBRC 14990</strain>
    </source>
</reference>
<accession>A0A919IJ54</accession>
<dbReference type="Pfam" id="PF14219">
    <property type="entry name" value="DUF4328"/>
    <property type="match status" value="1"/>
</dbReference>
<evidence type="ECO:0000313" key="5">
    <source>
        <dbReference type="Proteomes" id="UP000619479"/>
    </source>
</evidence>
<keyword evidence="2" id="KW-1133">Transmembrane helix</keyword>
<feature type="transmembrane region" description="Helical" evidence="2">
    <location>
        <begin position="187"/>
        <end position="203"/>
    </location>
</feature>
<feature type="transmembrane region" description="Helical" evidence="2">
    <location>
        <begin position="113"/>
        <end position="136"/>
    </location>
</feature>
<sequence length="249" mass="26895">MPEQLGFPPPAYPAQAPVHSWSPADRPPPAYPSQPLNAVPSLYPQPVDAVPSPHSQAPYYSPPPYAAGPVRSLRIPARLAIGGLAVTTVLSLLVQAVAYSYSTSLAGDRIDWLAAAAFIAYGVAFLFTAVVFLVWLHRASTNLWNTGHAMKWRPGWTVGAWFIPLANLVLPLLVIREVDRSARDHGSGLFALWAVAWTLDLLLERTSRVLAPYAGVGLLSAITLPVAGVAAALLVRRITADHDRFTQLR</sequence>
<keyword evidence="5" id="KW-1185">Reference proteome</keyword>
<organism evidence="4 5">
    <name type="scientific">Actinoplanes cyaneus</name>
    <dbReference type="NCBI Taxonomy" id="52696"/>
    <lineage>
        <taxon>Bacteria</taxon>
        <taxon>Bacillati</taxon>
        <taxon>Actinomycetota</taxon>
        <taxon>Actinomycetes</taxon>
        <taxon>Micromonosporales</taxon>
        <taxon>Micromonosporaceae</taxon>
        <taxon>Actinoplanes</taxon>
    </lineage>
</organism>
<feature type="transmembrane region" description="Helical" evidence="2">
    <location>
        <begin position="209"/>
        <end position="235"/>
    </location>
</feature>
<feature type="transmembrane region" description="Helical" evidence="2">
    <location>
        <begin position="79"/>
        <end position="101"/>
    </location>
</feature>
<evidence type="ECO:0000259" key="3">
    <source>
        <dbReference type="Pfam" id="PF14219"/>
    </source>
</evidence>
<name>A0A919IJ54_9ACTN</name>
<evidence type="ECO:0000313" key="4">
    <source>
        <dbReference type="EMBL" id="GID66267.1"/>
    </source>
</evidence>
<gene>
    <name evidence="4" type="ORF">Acy02nite_41480</name>
</gene>